<organism evidence="2 3">
    <name type="scientific">Methanolapillus africanus</name>
    <dbReference type="NCBI Taxonomy" id="3028297"/>
    <lineage>
        <taxon>Archaea</taxon>
        <taxon>Methanobacteriati</taxon>
        <taxon>Methanobacteriota</taxon>
        <taxon>Stenosarchaea group</taxon>
        <taxon>Methanomicrobia</taxon>
        <taxon>Methanosarcinales</taxon>
        <taxon>Methanosarcinaceae</taxon>
        <taxon>Methanolapillus</taxon>
    </lineage>
</organism>
<sequence>MSEEKKDGISMSVAIILFFFVFGIAFAGGAVWGYTLDQSEQFFEKAPECSGCDPIQPEPNVTCCTLSQDCEKQNPVSEIVVIVKDARCP</sequence>
<protein>
    <submittedName>
        <fullName evidence="2">Uncharacterized protein</fullName>
    </submittedName>
</protein>
<evidence type="ECO:0000313" key="3">
    <source>
        <dbReference type="Proteomes" id="UP001271789"/>
    </source>
</evidence>
<comment type="caution">
    <text evidence="2">The sequence shown here is derived from an EMBL/GenBank/DDBJ whole genome shotgun (WGS) entry which is preliminary data.</text>
</comment>
<dbReference type="EMBL" id="JAWDKD010000019">
    <property type="protein sequence ID" value="MDV0447414.1"/>
    <property type="molecule type" value="Genomic_DNA"/>
</dbReference>
<dbReference type="RefSeq" id="WP_338099851.1">
    <property type="nucleotide sequence ID" value="NZ_JAWDKD010000019.1"/>
</dbReference>
<reference evidence="2" key="1">
    <citation type="submission" date="2023-06" db="EMBL/GenBank/DDBJ databases">
        <title>Genome sequence of Methanosarcinaceae archaeon Ag5.</title>
        <authorList>
            <person name="Protasov E."/>
            <person name="Platt K."/>
            <person name="Poehlein A."/>
            <person name="Daniel R."/>
            <person name="Brune A."/>
        </authorList>
    </citation>
    <scope>NUCLEOTIDE SEQUENCE</scope>
    <source>
        <strain evidence="2">Ag5</strain>
    </source>
</reference>
<evidence type="ECO:0000256" key="1">
    <source>
        <dbReference type="SAM" id="Phobius"/>
    </source>
</evidence>
<gene>
    <name evidence="2" type="ORF">MsAg5_13040</name>
</gene>
<dbReference type="AlphaFoldDB" id="A0AAE4SE48"/>
<keyword evidence="1" id="KW-0472">Membrane</keyword>
<evidence type="ECO:0000313" key="2">
    <source>
        <dbReference type="EMBL" id="MDV0447414.1"/>
    </source>
</evidence>
<keyword evidence="1" id="KW-1133">Transmembrane helix</keyword>
<proteinExistence type="predicted"/>
<keyword evidence="1" id="KW-0812">Transmembrane</keyword>
<accession>A0AAE4SE48</accession>
<keyword evidence="3" id="KW-1185">Reference proteome</keyword>
<name>A0AAE4SE48_9EURY</name>
<feature type="transmembrane region" description="Helical" evidence="1">
    <location>
        <begin position="12"/>
        <end position="34"/>
    </location>
</feature>
<dbReference type="Proteomes" id="UP001271789">
    <property type="component" value="Unassembled WGS sequence"/>
</dbReference>